<comment type="caution">
    <text evidence="5">The sequence shown here is derived from an EMBL/GenBank/DDBJ whole genome shotgun (WGS) entry which is preliminary data.</text>
</comment>
<feature type="transmembrane region" description="Helical" evidence="3">
    <location>
        <begin position="282"/>
        <end position="310"/>
    </location>
</feature>
<dbReference type="InterPro" id="IPR011701">
    <property type="entry name" value="MFS"/>
</dbReference>
<name>A0A8K0UNH8_9AGAR</name>
<comment type="subcellular location">
    <subcellularLocation>
        <location evidence="1">Membrane</location>
        <topology evidence="1">Multi-pass membrane protein</topology>
    </subcellularLocation>
</comment>
<feature type="transmembrane region" description="Helical" evidence="3">
    <location>
        <begin position="412"/>
        <end position="435"/>
    </location>
</feature>
<dbReference type="InterPro" id="IPR020846">
    <property type="entry name" value="MFS_dom"/>
</dbReference>
<evidence type="ECO:0000256" key="3">
    <source>
        <dbReference type="SAM" id="Phobius"/>
    </source>
</evidence>
<feature type="transmembrane region" description="Helical" evidence="3">
    <location>
        <begin position="377"/>
        <end position="400"/>
    </location>
</feature>
<keyword evidence="3" id="KW-1133">Transmembrane helix</keyword>
<feature type="domain" description="Major facilitator superfamily (MFS) profile" evidence="4">
    <location>
        <begin position="48"/>
        <end position="481"/>
    </location>
</feature>
<dbReference type="PANTHER" id="PTHR11360">
    <property type="entry name" value="MONOCARBOXYLATE TRANSPORTER"/>
    <property type="match status" value="1"/>
</dbReference>
<dbReference type="Pfam" id="PF07690">
    <property type="entry name" value="MFS_1"/>
    <property type="match status" value="1"/>
</dbReference>
<feature type="transmembrane region" description="Helical" evidence="3">
    <location>
        <begin position="151"/>
        <end position="174"/>
    </location>
</feature>
<dbReference type="SUPFAM" id="SSF103473">
    <property type="entry name" value="MFS general substrate transporter"/>
    <property type="match status" value="1"/>
</dbReference>
<feature type="transmembrane region" description="Helical" evidence="3">
    <location>
        <begin position="75"/>
        <end position="96"/>
    </location>
</feature>
<organism evidence="5 6">
    <name type="scientific">Cristinia sonorae</name>
    <dbReference type="NCBI Taxonomy" id="1940300"/>
    <lineage>
        <taxon>Eukaryota</taxon>
        <taxon>Fungi</taxon>
        <taxon>Dikarya</taxon>
        <taxon>Basidiomycota</taxon>
        <taxon>Agaricomycotina</taxon>
        <taxon>Agaricomycetes</taxon>
        <taxon>Agaricomycetidae</taxon>
        <taxon>Agaricales</taxon>
        <taxon>Pleurotineae</taxon>
        <taxon>Stephanosporaceae</taxon>
        <taxon>Cristinia</taxon>
    </lineage>
</organism>
<gene>
    <name evidence="5" type="ORF">BXZ70DRAFT_155943</name>
</gene>
<dbReference type="InterPro" id="IPR050327">
    <property type="entry name" value="Proton-linked_MCT"/>
</dbReference>
<feature type="transmembrane region" description="Helical" evidence="3">
    <location>
        <begin position="455"/>
        <end position="479"/>
    </location>
</feature>
<feature type="transmembrane region" description="Helical" evidence="3">
    <location>
        <begin position="322"/>
        <end position="344"/>
    </location>
</feature>
<feature type="transmembrane region" description="Helical" evidence="3">
    <location>
        <begin position="180"/>
        <end position="201"/>
    </location>
</feature>
<keyword evidence="6" id="KW-1185">Reference proteome</keyword>
<feature type="transmembrane region" description="Helical" evidence="3">
    <location>
        <begin position="208"/>
        <end position="229"/>
    </location>
</feature>
<keyword evidence="3" id="KW-0472">Membrane</keyword>
<accession>A0A8K0UNH8</accession>
<dbReference type="InterPro" id="IPR036259">
    <property type="entry name" value="MFS_trans_sf"/>
</dbReference>
<feature type="transmembrane region" description="Helical" evidence="3">
    <location>
        <begin position="351"/>
        <end position="371"/>
    </location>
</feature>
<sequence>MSTVENVELSTLTPIHVESQHESRNIAESLVEDTAPSNRSNTAGTTTTFDEQLGSGGEFGANVQVLEPVDRGRKAWTFCFCAFVLETIVWGFGFSYGIFQTYYTSHPPFNTASPVAIAAVGTTALALQYGEGLILSLFFGRYPDKLKQVMWAGLVVSTLSLFLSSFVSTVWALILLQGVGFGIGGGMLYMPIIGLLSEWFVERRGLAGGIIFAGSGVGGFVFPLMVNALLDRLGFRWTLRIWAIGTAVISALSLLGINHRLPVPKFHRGQRRPRLIPPQMHFLKRAVFWSFTATTVLQALSFFPVSLYIAMFTTSISSPLSATITLSLFNSSGVVGQILVGFLTDKFPYHWIMFVSALGSAISAFLLWGFADTLARVFAFAIIFGGLGGGFSSVWPAAALDSAGRNPEHSTITFTCFALTKGIAAVIGPILSGVLLEFGKNHKFATSDSYGKFGFGSVEVFVGSCALATSLGSLVVAAVRTRAR</sequence>
<evidence type="ECO:0000313" key="5">
    <source>
        <dbReference type="EMBL" id="KAH8100533.1"/>
    </source>
</evidence>
<proteinExistence type="inferred from homology"/>
<comment type="similarity">
    <text evidence="2">Belongs to the major facilitator superfamily. Monocarboxylate porter (TC 2.A.1.13) family.</text>
</comment>
<dbReference type="OrthoDB" id="2213137at2759"/>
<reference evidence="5" key="1">
    <citation type="journal article" date="2021" name="New Phytol.">
        <title>Evolutionary innovations through gain and loss of genes in the ectomycorrhizal Boletales.</title>
        <authorList>
            <person name="Wu G."/>
            <person name="Miyauchi S."/>
            <person name="Morin E."/>
            <person name="Kuo A."/>
            <person name="Drula E."/>
            <person name="Varga T."/>
            <person name="Kohler A."/>
            <person name="Feng B."/>
            <person name="Cao Y."/>
            <person name="Lipzen A."/>
            <person name="Daum C."/>
            <person name="Hundley H."/>
            <person name="Pangilinan J."/>
            <person name="Johnson J."/>
            <person name="Barry K."/>
            <person name="LaButti K."/>
            <person name="Ng V."/>
            <person name="Ahrendt S."/>
            <person name="Min B."/>
            <person name="Choi I.G."/>
            <person name="Park H."/>
            <person name="Plett J.M."/>
            <person name="Magnuson J."/>
            <person name="Spatafora J.W."/>
            <person name="Nagy L.G."/>
            <person name="Henrissat B."/>
            <person name="Grigoriev I.V."/>
            <person name="Yang Z.L."/>
            <person name="Xu J."/>
            <person name="Martin F.M."/>
        </authorList>
    </citation>
    <scope>NUCLEOTIDE SEQUENCE</scope>
    <source>
        <strain evidence="5">KKN 215</strain>
    </source>
</reference>
<dbReference type="PANTHER" id="PTHR11360:SF287">
    <property type="entry name" value="MFS MONOCARBOXYLATE TRANSPORTER"/>
    <property type="match status" value="1"/>
</dbReference>
<evidence type="ECO:0000259" key="4">
    <source>
        <dbReference type="PROSITE" id="PS50850"/>
    </source>
</evidence>
<protein>
    <submittedName>
        <fullName evidence="5">MFS general substrate transporter</fullName>
    </submittedName>
</protein>
<dbReference type="Proteomes" id="UP000813824">
    <property type="component" value="Unassembled WGS sequence"/>
</dbReference>
<evidence type="ECO:0000256" key="1">
    <source>
        <dbReference type="ARBA" id="ARBA00004141"/>
    </source>
</evidence>
<feature type="transmembrane region" description="Helical" evidence="3">
    <location>
        <begin position="116"/>
        <end position="139"/>
    </location>
</feature>
<dbReference type="AlphaFoldDB" id="A0A8K0UNH8"/>
<evidence type="ECO:0000313" key="6">
    <source>
        <dbReference type="Proteomes" id="UP000813824"/>
    </source>
</evidence>
<evidence type="ECO:0000256" key="2">
    <source>
        <dbReference type="ARBA" id="ARBA00006727"/>
    </source>
</evidence>
<dbReference type="GO" id="GO:0022857">
    <property type="term" value="F:transmembrane transporter activity"/>
    <property type="evidence" value="ECO:0007669"/>
    <property type="project" value="InterPro"/>
</dbReference>
<keyword evidence="3" id="KW-0812">Transmembrane</keyword>
<dbReference type="GO" id="GO:0016020">
    <property type="term" value="C:membrane"/>
    <property type="evidence" value="ECO:0007669"/>
    <property type="project" value="UniProtKB-SubCell"/>
</dbReference>
<dbReference type="EMBL" id="JAEVFJ010000015">
    <property type="protein sequence ID" value="KAH8100533.1"/>
    <property type="molecule type" value="Genomic_DNA"/>
</dbReference>
<feature type="transmembrane region" description="Helical" evidence="3">
    <location>
        <begin position="241"/>
        <end position="261"/>
    </location>
</feature>
<dbReference type="Gene3D" id="1.20.1250.20">
    <property type="entry name" value="MFS general substrate transporter like domains"/>
    <property type="match status" value="2"/>
</dbReference>
<dbReference type="PROSITE" id="PS50850">
    <property type="entry name" value="MFS"/>
    <property type="match status" value="1"/>
</dbReference>